<comment type="caution">
    <text evidence="1">The sequence shown here is derived from an EMBL/GenBank/DDBJ whole genome shotgun (WGS) entry which is preliminary data.</text>
</comment>
<evidence type="ECO:0000313" key="2">
    <source>
        <dbReference type="Proteomes" id="UP000315677"/>
    </source>
</evidence>
<name>A0A543DZX9_9PSEU</name>
<dbReference type="SUPFAM" id="SSF52833">
    <property type="entry name" value="Thioredoxin-like"/>
    <property type="match status" value="1"/>
</dbReference>
<dbReference type="Proteomes" id="UP000315677">
    <property type="component" value="Unassembled WGS sequence"/>
</dbReference>
<gene>
    <name evidence="1" type="ORF">FB558_1664</name>
</gene>
<dbReference type="EMBL" id="VFPA01000001">
    <property type="protein sequence ID" value="TQM14885.1"/>
    <property type="molecule type" value="Genomic_DNA"/>
</dbReference>
<dbReference type="Gene3D" id="3.40.30.10">
    <property type="entry name" value="Glutaredoxin"/>
    <property type="match status" value="1"/>
</dbReference>
<dbReference type="InterPro" id="IPR032801">
    <property type="entry name" value="PXL2A/B/C"/>
</dbReference>
<dbReference type="AlphaFoldDB" id="A0A543DZX9"/>
<sequence>MPPPTVVPARTLDTVAGARVPVPAPDHLVHLQFRRFAGCPVCNVHLRSFATRHADVVAAGIREVVVFHSSAEALRPFTADLPLDVVADPGRDLYREFGVEYGPRALLDPRGWPGIARAVAQEVRAIRGRERPAARAHPEDGRLGLPADFLIAPDGRVLARKHGAHVDDQWSVDELLALVPAGERA</sequence>
<proteinExistence type="predicted"/>
<dbReference type="Pfam" id="PF13911">
    <property type="entry name" value="AhpC-TSA_2"/>
    <property type="match status" value="1"/>
</dbReference>
<dbReference type="OrthoDB" id="9809746at2"/>
<dbReference type="RefSeq" id="WP_142049848.1">
    <property type="nucleotide sequence ID" value="NZ_VFPA01000001.1"/>
</dbReference>
<reference evidence="1 2" key="1">
    <citation type="submission" date="2019-06" db="EMBL/GenBank/DDBJ databases">
        <title>Sequencing the genomes of 1000 actinobacteria strains.</title>
        <authorList>
            <person name="Klenk H.-P."/>
        </authorList>
    </citation>
    <scope>NUCLEOTIDE SEQUENCE [LARGE SCALE GENOMIC DNA]</scope>
    <source>
        <strain evidence="1 2">DSM 45301</strain>
    </source>
</reference>
<dbReference type="InterPro" id="IPR036249">
    <property type="entry name" value="Thioredoxin-like_sf"/>
</dbReference>
<dbReference type="CDD" id="cd02970">
    <property type="entry name" value="PRX_like2"/>
    <property type="match status" value="1"/>
</dbReference>
<organism evidence="1 2">
    <name type="scientific">Pseudonocardia kunmingensis</name>
    <dbReference type="NCBI Taxonomy" id="630975"/>
    <lineage>
        <taxon>Bacteria</taxon>
        <taxon>Bacillati</taxon>
        <taxon>Actinomycetota</taxon>
        <taxon>Actinomycetes</taxon>
        <taxon>Pseudonocardiales</taxon>
        <taxon>Pseudonocardiaceae</taxon>
        <taxon>Pseudonocardia</taxon>
    </lineage>
</organism>
<accession>A0A543DZX9</accession>
<keyword evidence="2" id="KW-1185">Reference proteome</keyword>
<protein>
    <submittedName>
        <fullName evidence="1">Peroxiredoxin</fullName>
    </submittedName>
</protein>
<evidence type="ECO:0000313" key="1">
    <source>
        <dbReference type="EMBL" id="TQM14885.1"/>
    </source>
</evidence>